<evidence type="ECO:0000313" key="2">
    <source>
        <dbReference type="Proteomes" id="UP000003136"/>
    </source>
</evidence>
<reference evidence="1 2" key="2">
    <citation type="submission" date="2008-11" db="EMBL/GenBank/DDBJ databases">
        <authorList>
            <person name="Fulton L."/>
            <person name="Clifton S."/>
            <person name="Fulton B."/>
            <person name="Xu J."/>
            <person name="Minx P."/>
            <person name="Pepin K.H."/>
            <person name="Johnson M."/>
            <person name="Bhonagiri V."/>
            <person name="Nash W.E."/>
            <person name="Mardis E.R."/>
            <person name="Wilson R.K."/>
        </authorList>
    </citation>
    <scope>NUCLEOTIDE SEQUENCE [LARGE SCALE GENOMIC DNA]</scope>
    <source>
        <strain evidence="1 2">ATCC 43243</strain>
    </source>
</reference>
<accession>B7AVM2</accession>
<gene>
    <name evidence="1" type="ORF">BACPEC_02770</name>
</gene>
<dbReference type="HOGENOM" id="CLU_2858452_0_0_9"/>
<sequence length="64" mass="8040">MRFTKHLKEKLEKEYRERYEKEFRERYDKDCQQQRQQHQQDADLIATLKAEIERLRKLLAQQSS</sequence>
<proteinExistence type="predicted"/>
<dbReference type="AlphaFoldDB" id="B7AVM2"/>
<comment type="caution">
    <text evidence="1">The sequence shown here is derived from an EMBL/GenBank/DDBJ whole genome shotgun (WGS) entry which is preliminary data.</text>
</comment>
<protein>
    <submittedName>
        <fullName evidence="1">Uncharacterized protein</fullName>
    </submittedName>
</protein>
<dbReference type="Proteomes" id="UP000003136">
    <property type="component" value="Unassembled WGS sequence"/>
</dbReference>
<keyword evidence="2" id="KW-1185">Reference proteome</keyword>
<name>B7AVM2_9FIRM</name>
<organism evidence="1 2">
    <name type="scientific">[Bacteroides] pectinophilus ATCC 43243</name>
    <dbReference type="NCBI Taxonomy" id="483218"/>
    <lineage>
        <taxon>Bacteria</taxon>
        <taxon>Bacillati</taxon>
        <taxon>Bacillota</taxon>
        <taxon>Clostridia</taxon>
        <taxon>Eubacteriales</taxon>
    </lineage>
</organism>
<evidence type="ECO:0000313" key="1">
    <source>
        <dbReference type="EMBL" id="EEC56263.1"/>
    </source>
</evidence>
<dbReference type="EMBL" id="ABVQ01000037">
    <property type="protein sequence ID" value="EEC56263.1"/>
    <property type="molecule type" value="Genomic_DNA"/>
</dbReference>
<reference evidence="1 2" key="1">
    <citation type="submission" date="2008-11" db="EMBL/GenBank/DDBJ databases">
        <title>Draft genome sequence of Bacteroides pectinophilus (ATCC 43243).</title>
        <authorList>
            <person name="Sudarsanam P."/>
            <person name="Ley R."/>
            <person name="Guruge J."/>
            <person name="Turnbaugh P.J."/>
            <person name="Mahowald M."/>
            <person name="Liep D."/>
            <person name="Gordon J."/>
        </authorList>
    </citation>
    <scope>NUCLEOTIDE SEQUENCE [LARGE SCALE GENOMIC DNA]</scope>
    <source>
        <strain evidence="1 2">ATCC 43243</strain>
    </source>
</reference>